<protein>
    <submittedName>
        <fullName evidence="1">Uncharacterized protein</fullName>
    </submittedName>
</protein>
<comment type="caution">
    <text evidence="1">The sequence shown here is derived from an EMBL/GenBank/DDBJ whole genome shotgun (WGS) entry which is preliminary data.</text>
</comment>
<organism evidence="1 2">
    <name type="scientific">Hypoxylon rubiginosum</name>
    <dbReference type="NCBI Taxonomy" id="110542"/>
    <lineage>
        <taxon>Eukaryota</taxon>
        <taxon>Fungi</taxon>
        <taxon>Dikarya</taxon>
        <taxon>Ascomycota</taxon>
        <taxon>Pezizomycotina</taxon>
        <taxon>Sordariomycetes</taxon>
        <taxon>Xylariomycetidae</taxon>
        <taxon>Xylariales</taxon>
        <taxon>Hypoxylaceae</taxon>
        <taxon>Hypoxylon</taxon>
    </lineage>
</organism>
<proteinExistence type="predicted"/>
<accession>A0ACC0DA42</accession>
<evidence type="ECO:0000313" key="1">
    <source>
        <dbReference type="EMBL" id="KAI6089626.1"/>
    </source>
</evidence>
<reference evidence="1 2" key="1">
    <citation type="journal article" date="2022" name="New Phytol.">
        <title>Ecological generalism drives hyperdiversity of secondary metabolite gene clusters in xylarialean endophytes.</title>
        <authorList>
            <person name="Franco M.E.E."/>
            <person name="Wisecaver J.H."/>
            <person name="Arnold A.E."/>
            <person name="Ju Y.M."/>
            <person name="Slot J.C."/>
            <person name="Ahrendt S."/>
            <person name="Moore L.P."/>
            <person name="Eastman K.E."/>
            <person name="Scott K."/>
            <person name="Konkel Z."/>
            <person name="Mondo S.J."/>
            <person name="Kuo A."/>
            <person name="Hayes R.D."/>
            <person name="Haridas S."/>
            <person name="Andreopoulos B."/>
            <person name="Riley R."/>
            <person name="LaButti K."/>
            <person name="Pangilinan J."/>
            <person name="Lipzen A."/>
            <person name="Amirebrahimi M."/>
            <person name="Yan J."/>
            <person name="Adam C."/>
            <person name="Keymanesh K."/>
            <person name="Ng V."/>
            <person name="Louie K."/>
            <person name="Northen T."/>
            <person name="Drula E."/>
            <person name="Henrissat B."/>
            <person name="Hsieh H.M."/>
            <person name="Youens-Clark K."/>
            <person name="Lutzoni F."/>
            <person name="Miadlikowska J."/>
            <person name="Eastwood D.C."/>
            <person name="Hamelin R.C."/>
            <person name="Grigoriev I.V."/>
            <person name="U'Ren J.M."/>
        </authorList>
    </citation>
    <scope>NUCLEOTIDE SEQUENCE [LARGE SCALE GENOMIC DNA]</scope>
    <source>
        <strain evidence="1 2">ER1909</strain>
    </source>
</reference>
<keyword evidence="2" id="KW-1185">Reference proteome</keyword>
<evidence type="ECO:0000313" key="2">
    <source>
        <dbReference type="Proteomes" id="UP001497680"/>
    </source>
</evidence>
<name>A0ACC0DA42_9PEZI</name>
<dbReference type="Proteomes" id="UP001497680">
    <property type="component" value="Unassembled WGS sequence"/>
</dbReference>
<gene>
    <name evidence="1" type="ORF">F4821DRAFT_50271</name>
</gene>
<dbReference type="EMBL" id="MU394294">
    <property type="protein sequence ID" value="KAI6089626.1"/>
    <property type="molecule type" value="Genomic_DNA"/>
</dbReference>
<sequence length="547" mass="62872">MAMAIMMRGEMTEEEKKRREEMLTDADAHTPGLRAVIEERLGRIEENVVACLLAEKRHPYVSASHFYWMVDYFAWKATYGGEGKKFKWPQPKLYDAPYSAVYAKAFFPAWEKKRAEMKEKEERGGEKEKEKEEEKEGQKGKGKEIAQPEEQDEKAKETAKAESVQGPTGGAAESDDPGVFTLGYWNNNDPKPKYHSPLTEREELHRRLVGNMKYLAGCGPFEVPCVQSILVDNMRLISVQANGIMSGDGGEYVIMLFAKVRREPEGNRVVSMFLEWPSHIDVGNMGWLLQLYLAWMGLLDWHYQQLCGFKVDAATHLVKYYQTKLRQHKGLYLRIEAKTYTLEQQKKAEREREKAEAESIQAAEMLFARQQEYGLDFGKMVARRRVMGKESFADKMAEMQTIVKEMAPLYPVATDEKTRRWMLKVTAMEVFNHEVLKILIAPGRQPNSKSAEIQKMLTDVQGPWEILLSRQDRYQTIKDVVDTHSHGWGKQMAETMQKKMRQWAAVVAMQDPEADDVEMNDVEDGYDEGDEDGHEGSRTESVDDMSL</sequence>